<dbReference type="InterPro" id="IPR006110">
    <property type="entry name" value="Pol_omega/Rpo6/RPB6"/>
</dbReference>
<dbReference type="EC" id="2.7.7.6" evidence="2 11"/>
<dbReference type="InterPro" id="IPR036161">
    <property type="entry name" value="RPB6/omega-like_sf"/>
</dbReference>
<accession>A0A9W6EST6</accession>
<comment type="caution">
    <text evidence="12">The sequence shown here is derived from an EMBL/GenBank/DDBJ whole genome shotgun (WGS) entry which is preliminary data.</text>
</comment>
<evidence type="ECO:0000256" key="6">
    <source>
        <dbReference type="ARBA" id="ARBA00022695"/>
    </source>
</evidence>
<dbReference type="GO" id="GO:0000428">
    <property type="term" value="C:DNA-directed RNA polymerase complex"/>
    <property type="evidence" value="ECO:0007669"/>
    <property type="project" value="UniProtKB-KW"/>
</dbReference>
<dbReference type="GO" id="GO:0006351">
    <property type="term" value="P:DNA-templated transcription"/>
    <property type="evidence" value="ECO:0007669"/>
    <property type="project" value="UniProtKB-UniRule"/>
</dbReference>
<gene>
    <name evidence="11 12" type="primary">rpoZ</name>
    <name evidence="12" type="ORF">WR164_07860</name>
</gene>
<keyword evidence="6 11" id="KW-0548">Nucleotidyltransferase</keyword>
<protein>
    <recommendedName>
        <fullName evidence="3 11">DNA-directed RNA polymerase subunit omega</fullName>
        <shortName evidence="11">RNAP omega subunit</shortName>
        <ecNumber evidence="2 11">2.7.7.6</ecNumber>
    </recommendedName>
    <alternativeName>
        <fullName evidence="11">RNA polymerase omega subunit</fullName>
    </alternativeName>
    <alternativeName>
        <fullName evidence="9 11">Transcriptase subunit omega</fullName>
    </alternativeName>
</protein>
<dbReference type="EMBL" id="BRPL01000002">
    <property type="protein sequence ID" value="GLB46807.1"/>
    <property type="molecule type" value="Genomic_DNA"/>
</dbReference>
<dbReference type="PANTHER" id="PTHR34476">
    <property type="entry name" value="DNA-DIRECTED RNA POLYMERASE SUBUNIT OMEGA"/>
    <property type="match status" value="1"/>
</dbReference>
<evidence type="ECO:0000313" key="12">
    <source>
        <dbReference type="EMBL" id="GLB46807.1"/>
    </source>
</evidence>
<dbReference type="RefSeq" id="WP_286136268.1">
    <property type="nucleotide sequence ID" value="NZ_BRPL01000002.1"/>
</dbReference>
<dbReference type="SUPFAM" id="SSF63562">
    <property type="entry name" value="RPB6/omega subunit-like"/>
    <property type="match status" value="1"/>
</dbReference>
<keyword evidence="7 11" id="KW-0804">Transcription</keyword>
<reference evidence="12" key="2">
    <citation type="journal article" date="2023" name="PLoS ONE">
        <title>Philodulcilactobacillus myokoensis gen. nov., sp. nov., a fructophilic, acidophilic, and agar-phobic lactic acid bacterium isolated from fermented vegetable extracts.</title>
        <authorList>
            <person name="Kouya T."/>
            <person name="Ishiyama Y."/>
            <person name="Ohashi S."/>
            <person name="Kumakubo R."/>
            <person name="Yamazaki T."/>
            <person name="Otaki T."/>
        </authorList>
    </citation>
    <scope>NUCLEOTIDE SEQUENCE</scope>
    <source>
        <strain evidence="12">WR16-4</strain>
    </source>
</reference>
<dbReference type="GO" id="GO:0003677">
    <property type="term" value="F:DNA binding"/>
    <property type="evidence" value="ECO:0007669"/>
    <property type="project" value="UniProtKB-UniRule"/>
</dbReference>
<evidence type="ECO:0000256" key="8">
    <source>
        <dbReference type="ARBA" id="ARBA00024694"/>
    </source>
</evidence>
<evidence type="ECO:0000256" key="2">
    <source>
        <dbReference type="ARBA" id="ARBA00012418"/>
    </source>
</evidence>
<dbReference type="HAMAP" id="MF_00366">
    <property type="entry name" value="RNApol_bact_RpoZ"/>
    <property type="match status" value="1"/>
</dbReference>
<evidence type="ECO:0000256" key="7">
    <source>
        <dbReference type="ARBA" id="ARBA00023163"/>
    </source>
</evidence>
<name>A0A9W6EST6_9LACO</name>
<reference evidence="12" key="1">
    <citation type="submission" date="2022-07" db="EMBL/GenBank/DDBJ databases">
        <authorList>
            <person name="Kouya T."/>
            <person name="Ishiyama Y."/>
        </authorList>
    </citation>
    <scope>NUCLEOTIDE SEQUENCE</scope>
    <source>
        <strain evidence="12">WR16-4</strain>
    </source>
</reference>
<dbReference type="NCBIfam" id="TIGR00690">
    <property type="entry name" value="rpoZ"/>
    <property type="match status" value="1"/>
</dbReference>
<dbReference type="GO" id="GO:0003899">
    <property type="term" value="F:DNA-directed RNA polymerase activity"/>
    <property type="evidence" value="ECO:0007669"/>
    <property type="project" value="UniProtKB-UniRule"/>
</dbReference>
<comment type="similarity">
    <text evidence="1 11">Belongs to the RNA polymerase subunit omega family.</text>
</comment>
<comment type="catalytic activity">
    <reaction evidence="10 11">
        <text>RNA(n) + a ribonucleoside 5'-triphosphate = RNA(n+1) + diphosphate</text>
        <dbReference type="Rhea" id="RHEA:21248"/>
        <dbReference type="Rhea" id="RHEA-COMP:14527"/>
        <dbReference type="Rhea" id="RHEA-COMP:17342"/>
        <dbReference type="ChEBI" id="CHEBI:33019"/>
        <dbReference type="ChEBI" id="CHEBI:61557"/>
        <dbReference type="ChEBI" id="CHEBI:140395"/>
        <dbReference type="EC" id="2.7.7.6"/>
    </reaction>
</comment>
<dbReference type="InterPro" id="IPR003716">
    <property type="entry name" value="DNA-dir_RNA_pol_omega"/>
</dbReference>
<comment type="subunit">
    <text evidence="11">The RNAP catalytic core consists of 2 alpha, 1 beta, 1 beta' and 1 omega subunit. When a sigma factor is associated with the core the holoenzyme is formed, which can initiate transcription.</text>
</comment>
<sequence>MLTNPSIDKLLKKVDSRYSLVILASKRAHELAEGSKPLLSHYQTTKPLTKAFEEIAAGAVTIDKHKKDKPDVQ</sequence>
<dbReference type="Proteomes" id="UP001144204">
    <property type="component" value="Unassembled WGS sequence"/>
</dbReference>
<proteinExistence type="inferred from homology"/>
<keyword evidence="13" id="KW-1185">Reference proteome</keyword>
<evidence type="ECO:0000313" key="13">
    <source>
        <dbReference type="Proteomes" id="UP001144204"/>
    </source>
</evidence>
<dbReference type="PANTHER" id="PTHR34476:SF1">
    <property type="entry name" value="DNA-DIRECTED RNA POLYMERASE SUBUNIT OMEGA"/>
    <property type="match status" value="1"/>
</dbReference>
<evidence type="ECO:0000256" key="1">
    <source>
        <dbReference type="ARBA" id="ARBA00006711"/>
    </source>
</evidence>
<dbReference type="SMART" id="SM01409">
    <property type="entry name" value="RNA_pol_Rpb6"/>
    <property type="match status" value="1"/>
</dbReference>
<keyword evidence="5 11" id="KW-0808">Transferase</keyword>
<evidence type="ECO:0000256" key="3">
    <source>
        <dbReference type="ARBA" id="ARBA00013725"/>
    </source>
</evidence>
<evidence type="ECO:0000256" key="9">
    <source>
        <dbReference type="ARBA" id="ARBA00029924"/>
    </source>
</evidence>
<keyword evidence="4 11" id="KW-0240">DNA-directed RNA polymerase</keyword>
<dbReference type="Pfam" id="PF01192">
    <property type="entry name" value="RNA_pol_Rpb6"/>
    <property type="match status" value="1"/>
</dbReference>
<evidence type="ECO:0000256" key="5">
    <source>
        <dbReference type="ARBA" id="ARBA00022679"/>
    </source>
</evidence>
<dbReference type="Gene3D" id="3.90.940.10">
    <property type="match status" value="1"/>
</dbReference>
<organism evidence="12 13">
    <name type="scientific">Philodulcilactobacillus myokoensis</name>
    <dbReference type="NCBI Taxonomy" id="2929573"/>
    <lineage>
        <taxon>Bacteria</taxon>
        <taxon>Bacillati</taxon>
        <taxon>Bacillota</taxon>
        <taxon>Bacilli</taxon>
        <taxon>Lactobacillales</taxon>
        <taxon>Lactobacillaceae</taxon>
        <taxon>Philodulcilactobacillus</taxon>
    </lineage>
</organism>
<dbReference type="AlphaFoldDB" id="A0A9W6EST6"/>
<evidence type="ECO:0000256" key="10">
    <source>
        <dbReference type="ARBA" id="ARBA00048552"/>
    </source>
</evidence>
<comment type="function">
    <text evidence="8 11">Promotes RNA polymerase assembly. Latches the N- and C-terminal regions of the beta' subunit thereby facilitating its interaction with the beta and alpha subunits.</text>
</comment>
<evidence type="ECO:0000256" key="4">
    <source>
        <dbReference type="ARBA" id="ARBA00022478"/>
    </source>
</evidence>
<evidence type="ECO:0000256" key="11">
    <source>
        <dbReference type="HAMAP-Rule" id="MF_00366"/>
    </source>
</evidence>